<dbReference type="EMBL" id="QLOE01000014">
    <property type="protein sequence ID" value="RAO78488.1"/>
    <property type="molecule type" value="Genomic_DNA"/>
</dbReference>
<dbReference type="PANTHER" id="PTHR44119">
    <property type="entry name" value="MAGNESIUM-CHELATASE SUBUNIT CHLH, CHLOROPLASTIC"/>
    <property type="match status" value="1"/>
</dbReference>
<proteinExistence type="predicted"/>
<feature type="region of interest" description="Disordered" evidence="1">
    <location>
        <begin position="1257"/>
        <end position="1296"/>
    </location>
</feature>
<feature type="domain" description="CobN/magnesium chelatase" evidence="2">
    <location>
        <begin position="145"/>
        <end position="1195"/>
    </location>
</feature>
<dbReference type="RefSeq" id="WP_112094527.1">
    <property type="nucleotide sequence ID" value="NZ_QLOE01000014.1"/>
</dbReference>
<evidence type="ECO:0000256" key="1">
    <source>
        <dbReference type="SAM" id="MobiDB-lite"/>
    </source>
</evidence>
<evidence type="ECO:0000259" key="2">
    <source>
        <dbReference type="Pfam" id="PF02514"/>
    </source>
</evidence>
<dbReference type="InterPro" id="IPR003672">
    <property type="entry name" value="CobN/Mg_chltase"/>
</dbReference>
<gene>
    <name evidence="3" type="ORF">DPC56_07870</name>
</gene>
<keyword evidence="4" id="KW-1185">Reference proteome</keyword>
<sequence>MKKQIILLLLPIIIFCMIGTSSAENTTTQNTPEILIISSSPNEVALINKVAEDPSIKNQIKLRGEPGRTDTNLTYEVKGDLIIFGTRSGLSAPVWETLKDKVKAAKNNGSYVMICVEPSARQNYAPILELQNIDTNDTRYIQTLKYLNYTSYENLKRLTIFLAVSFFNYTATIEPPIERPLWGIYHPDAPEIFNNLTSYLQWYNNTGKYNESSPTIGILTTEYTDMARDGPLLDALIRAFEAKNANVIVATYTYRDPKSIEYFLLNGKPVIDAAIVISRGSLLNSQNWTQGIKDLQKLNVTVLNGIRLFSPNMTVQDWENSIQGVPSSELYQLAFAEMDGIIEPIVISAKETDPQTGIIYNKPIPYQIEWLVNRTLSWAKLKRLPNSLKKIVITYYSEGGGKANVGADIDYYLNAQASIKRLLEAMKERGYYLGKKPLPSEDELAKLMAEIGSNIGTWAPGELEKRVKEGQVILISEEEYLRWFNELPEDKKKEVIDAWGPPPGKIMVYSNSTGKYIVIPMLEFGNILLAPEPVWGWLQDNTTLYNTGKLPPTHQILAFYWWINKVYGADAILSIFSIVELMPGKQAGLSAKDWGAILLQDTPIIHVLPMDAPAIFDKRRANMLIINFMTPVLLPTSLYGNLTTLYDNIKLYRETTDPTLKEAYKNEIINQTADLGLEYNPKIGFEEFIDEITGYLEDIKASYMPYGSHTLGVVPEGDQLIQLLQAMLPEKIDKETSKLLLKEVILNNLTAEEAQFKIFGNTTPEITEYLELAIDYNQRIIESKNEITSILNALEGAYITPGPRGDPIKNPEALPTGRNPYPFDPRTIPTKVAWETGKKLVDKFLEEYLEKYGEYPVKIAYVLWACETMRHQGVMESEILYLLGVKPVWDTKGRVKDVELITDLGRPRIDVTIITSGLYRDLHIDLISLLDKAIKLAAGANDTSNYVKINSEKIYEKLKAEDYNETEAMKFSLLRIFSEEPGAYSPGLQEAIPASNTWEERMQLAEFYIERMSAAYSTDTWGVKIPNVFEENLREVNVSMFSRSSNLYGVLEHPMVAAYLGGLSLAIEKVSGAQPSMYISNLKGEAKIETFAQFFNRDILSRYSNPVWIKGMMENGYDGARYMDSFIENLWMWQVTNPSLVKESTWNQVTNIYVMDTYNLGLKDFFNNANPYARTSIIARLLETARKGYWNPTPEVKTSLANEYINMVNQYGVVCCHHTCSNIVFNQWLVKLSSLNSAALKKFAGVVAAATGAEITIPGTPGTPSVQGQPGTPGAPGPSPGYTGTTGTGSQVSGRV</sequence>
<dbReference type="Proteomes" id="UP000249782">
    <property type="component" value="Unassembled WGS sequence"/>
</dbReference>
<reference evidence="3 4" key="1">
    <citation type="submission" date="2018-06" db="EMBL/GenBank/DDBJ databases">
        <title>Draft genome sequence of hyperthermophilic methanogen Methanothermobacter tenebrarum sp. MCM-B 1447.</title>
        <authorList>
            <person name="Pore S.D."/>
            <person name="Dagar S."/>
            <person name="Dhakephalkar P.K."/>
        </authorList>
    </citation>
    <scope>NUCLEOTIDE SEQUENCE [LARGE SCALE GENOMIC DNA]</scope>
    <source>
        <strain evidence="3 4">MCM B 1447</strain>
    </source>
</reference>
<dbReference type="PANTHER" id="PTHR44119:SF4">
    <property type="entry name" value="AEROBIC COBALTOCHELATASE SUBUNIT COBN"/>
    <property type="match status" value="1"/>
</dbReference>
<dbReference type="CDD" id="cd10150">
    <property type="entry name" value="CobN_like"/>
    <property type="match status" value="1"/>
</dbReference>
<comment type="caution">
    <text evidence="3">The sequence shown here is derived from an EMBL/GenBank/DDBJ whole genome shotgun (WGS) entry which is preliminary data.</text>
</comment>
<protein>
    <submittedName>
        <fullName evidence="3">Cobaltochelatase subunit CobN</fullName>
    </submittedName>
</protein>
<dbReference type="Pfam" id="PF02514">
    <property type="entry name" value="CobN-Mg_chel"/>
    <property type="match status" value="1"/>
</dbReference>
<evidence type="ECO:0000313" key="4">
    <source>
        <dbReference type="Proteomes" id="UP000249782"/>
    </source>
</evidence>
<name>A0A328P854_9EURY</name>
<accession>A0A328P854</accession>
<feature type="non-terminal residue" evidence="3">
    <location>
        <position position="1296"/>
    </location>
</feature>
<organism evidence="3 4">
    <name type="scientific">Methanothermobacter tenebrarum</name>
    <dbReference type="NCBI Taxonomy" id="680118"/>
    <lineage>
        <taxon>Archaea</taxon>
        <taxon>Methanobacteriati</taxon>
        <taxon>Methanobacteriota</taxon>
        <taxon>Methanomada group</taxon>
        <taxon>Methanobacteria</taxon>
        <taxon>Methanobacteriales</taxon>
        <taxon>Methanobacteriaceae</taxon>
        <taxon>Methanothermobacter</taxon>
    </lineage>
</organism>
<evidence type="ECO:0000313" key="3">
    <source>
        <dbReference type="EMBL" id="RAO78488.1"/>
    </source>
</evidence>
<feature type="compositionally biased region" description="Low complexity" evidence="1">
    <location>
        <begin position="1280"/>
        <end position="1296"/>
    </location>
</feature>
<dbReference type="OrthoDB" id="192131at2157"/>